<name>A0A4Z0A7Q2_9AGAM</name>
<dbReference type="Gene3D" id="1.25.40.10">
    <property type="entry name" value="Tetratricopeptide repeat domain"/>
    <property type="match status" value="1"/>
</dbReference>
<dbReference type="OrthoDB" id="10050400at2759"/>
<comment type="caution">
    <text evidence="2">The sequence shown here is derived from an EMBL/GenBank/DDBJ whole genome shotgun (WGS) entry which is preliminary data.</text>
</comment>
<evidence type="ECO:0000256" key="1">
    <source>
        <dbReference type="SAM" id="MobiDB-lite"/>
    </source>
</evidence>
<keyword evidence="3" id="KW-1185">Reference proteome</keyword>
<dbReference type="InterPro" id="IPR011990">
    <property type="entry name" value="TPR-like_helical_dom_sf"/>
</dbReference>
<organism evidence="2 3">
    <name type="scientific">Hericium alpestre</name>
    <dbReference type="NCBI Taxonomy" id="135208"/>
    <lineage>
        <taxon>Eukaryota</taxon>
        <taxon>Fungi</taxon>
        <taxon>Dikarya</taxon>
        <taxon>Basidiomycota</taxon>
        <taxon>Agaricomycotina</taxon>
        <taxon>Agaricomycetes</taxon>
        <taxon>Russulales</taxon>
        <taxon>Hericiaceae</taxon>
        <taxon>Hericium</taxon>
    </lineage>
</organism>
<dbReference type="PANTHER" id="PTHR28142:SF1">
    <property type="entry name" value="MITOCHONDRIAL INNER MEMBRANE I-AAA PROTEASE SUPERCOMPLEX SUBUNIT MGR3-RELATED"/>
    <property type="match status" value="1"/>
</dbReference>
<dbReference type="InterPro" id="IPR040201">
    <property type="entry name" value="Mrg3-like"/>
</dbReference>
<dbReference type="EMBL" id="SFCI01000186">
    <property type="protein sequence ID" value="TFY81668.1"/>
    <property type="molecule type" value="Genomic_DNA"/>
</dbReference>
<sequence>MEALAEFHAKTGNTEYAVILYNHVLALLHNKRTGDTFLPEDLCRAATVLNNVAGVLMRGAPTPETLDTAEDFARRALEVLGDAAKNKKSISPEDLQTCAHTFAVTLFNIGSLREMHNDRDTARAFYQASLKRSKELDLPEGISEAKQALRRLDRESTPPPSTDITKPST</sequence>
<dbReference type="SUPFAM" id="SSF48452">
    <property type="entry name" value="TPR-like"/>
    <property type="match status" value="1"/>
</dbReference>
<proteinExistence type="predicted"/>
<reference evidence="2 3" key="1">
    <citation type="submission" date="2019-02" db="EMBL/GenBank/DDBJ databases">
        <title>Genome sequencing of the rare red list fungi Hericium alpestre (H. flagellum).</title>
        <authorList>
            <person name="Buettner E."/>
            <person name="Kellner H."/>
        </authorList>
    </citation>
    <scope>NUCLEOTIDE SEQUENCE [LARGE SCALE GENOMIC DNA]</scope>
    <source>
        <strain evidence="2 3">DSM 108284</strain>
    </source>
</reference>
<evidence type="ECO:0008006" key="4">
    <source>
        <dbReference type="Google" id="ProtNLM"/>
    </source>
</evidence>
<evidence type="ECO:0000313" key="3">
    <source>
        <dbReference type="Proteomes" id="UP000298061"/>
    </source>
</evidence>
<dbReference type="STRING" id="135208.A0A4Z0A7Q2"/>
<dbReference type="Proteomes" id="UP000298061">
    <property type="component" value="Unassembled WGS sequence"/>
</dbReference>
<accession>A0A4Z0A7Q2</accession>
<gene>
    <name evidence="2" type="ORF">EWM64_g2349</name>
</gene>
<feature type="region of interest" description="Disordered" evidence="1">
    <location>
        <begin position="135"/>
        <end position="169"/>
    </location>
</feature>
<protein>
    <recommendedName>
        <fullName evidence="4">MalT-like TPR region domain-containing protein</fullName>
    </recommendedName>
</protein>
<dbReference type="PANTHER" id="PTHR28142">
    <property type="entry name" value="MITOCHONDRIAL INNER MEMBRANE I-AAA PROTEASE SUPERCOMPLEX SUBUNIT MGR3-RELATED"/>
    <property type="match status" value="1"/>
</dbReference>
<dbReference type="AlphaFoldDB" id="A0A4Z0A7Q2"/>
<evidence type="ECO:0000313" key="2">
    <source>
        <dbReference type="EMBL" id="TFY81668.1"/>
    </source>
</evidence>